<evidence type="ECO:0000313" key="2">
    <source>
        <dbReference type="Proteomes" id="UP001189429"/>
    </source>
</evidence>
<dbReference type="Proteomes" id="UP001189429">
    <property type="component" value="Unassembled WGS sequence"/>
</dbReference>
<name>A0ABN9XPT5_9DINO</name>
<sequence>MPSDVASLIVSLARWWIVCRLVPRRAIYPREKAEFRRPPAAARPLAHEPLSECADAMRHCLAFLSPFERRALSRTHHCLAGAECDVHAHLASRRRDFEARAEVRNPDWQCPPSHDLFFFFAGNLLISLSNLAYMGYLGQRIGSSVSFCVLPLGIFWCWVSVDTVWRLACALRWSVRARVLAELAPCQVETGL</sequence>
<gene>
    <name evidence="1" type="ORF">PCOR1329_LOCUS77850</name>
</gene>
<dbReference type="EMBL" id="CAUYUJ010020809">
    <property type="protein sequence ID" value="CAK0900616.1"/>
    <property type="molecule type" value="Genomic_DNA"/>
</dbReference>
<proteinExistence type="predicted"/>
<keyword evidence="2" id="KW-1185">Reference proteome</keyword>
<evidence type="ECO:0000313" key="1">
    <source>
        <dbReference type="EMBL" id="CAK0900616.1"/>
    </source>
</evidence>
<reference evidence="1" key="1">
    <citation type="submission" date="2023-10" db="EMBL/GenBank/DDBJ databases">
        <authorList>
            <person name="Chen Y."/>
            <person name="Shah S."/>
            <person name="Dougan E. K."/>
            <person name="Thang M."/>
            <person name="Chan C."/>
        </authorList>
    </citation>
    <scope>NUCLEOTIDE SEQUENCE [LARGE SCALE GENOMIC DNA]</scope>
</reference>
<protein>
    <submittedName>
        <fullName evidence="1">Uncharacterized protein</fullName>
    </submittedName>
</protein>
<comment type="caution">
    <text evidence="1">The sequence shown here is derived from an EMBL/GenBank/DDBJ whole genome shotgun (WGS) entry which is preliminary data.</text>
</comment>
<organism evidence="1 2">
    <name type="scientific">Prorocentrum cordatum</name>
    <dbReference type="NCBI Taxonomy" id="2364126"/>
    <lineage>
        <taxon>Eukaryota</taxon>
        <taxon>Sar</taxon>
        <taxon>Alveolata</taxon>
        <taxon>Dinophyceae</taxon>
        <taxon>Prorocentrales</taxon>
        <taxon>Prorocentraceae</taxon>
        <taxon>Prorocentrum</taxon>
    </lineage>
</organism>
<accession>A0ABN9XPT5</accession>